<sequence length="295" mass="32360">MSTVEKAIAIDCGGTNLRVAVVDRELNVLAVRRVPSLANNPQKLYEIMKQLISEVCQEADVTNVESIGMSMCGIVVHNKVGRVGNLGIEGGFDFEALFNKDYPNAKILIANDGNCSALVEAEYGVNKGLKDSAFVTISTGIGLGIIHNHEMIDLPLEGGRTMSEYNGTIYEDEFLLSGNGIVHLAAMNDLTIVDGKDFFDGVRARKPEYMRVYDIWIRRLGLWFANIQLMFDVEQFALSGGVMKSKDVFVTDIERIANAAIATWRLNRIVLKEAKYGQDVGIAAAGALAWHALKD</sequence>
<dbReference type="PANTHER" id="PTHR18964">
    <property type="entry name" value="ROK (REPRESSOR, ORF, KINASE) FAMILY"/>
    <property type="match status" value="1"/>
</dbReference>
<dbReference type="EMBL" id="CP031517">
    <property type="protein sequence ID" value="QOS39748.1"/>
    <property type="molecule type" value="Genomic_DNA"/>
</dbReference>
<comment type="similarity">
    <text evidence="1">Belongs to the ROK (NagC/XylR) family.</text>
</comment>
<name>A0A7M1XLI7_9SPIR</name>
<accession>A0A7M1XLI7</accession>
<reference evidence="2 3" key="1">
    <citation type="submission" date="2018-08" db="EMBL/GenBank/DDBJ databases">
        <title>The first complete genome of Treponema rectale (CHPAT), a commensal spirochete of the bovine rectum.</title>
        <authorList>
            <person name="Staton G.J."/>
            <person name="Clegg S.R."/>
            <person name="Carter S.D."/>
            <person name="Radford A.D."/>
            <person name="Darby A."/>
            <person name="Hall N."/>
            <person name="Birtles R.J."/>
            <person name="Evans N.J."/>
        </authorList>
    </citation>
    <scope>NUCLEOTIDE SEQUENCE [LARGE SCALE GENOMIC DNA]</scope>
    <source>
        <strain evidence="2 3">CHPA</strain>
    </source>
</reference>
<dbReference type="KEGG" id="trc:DYE49_04420"/>
<dbReference type="AlphaFoldDB" id="A0A7M1XLI7"/>
<evidence type="ECO:0000256" key="1">
    <source>
        <dbReference type="ARBA" id="ARBA00006479"/>
    </source>
</evidence>
<dbReference type="Proteomes" id="UP000593591">
    <property type="component" value="Chromosome"/>
</dbReference>
<dbReference type="SUPFAM" id="SSF53067">
    <property type="entry name" value="Actin-like ATPase domain"/>
    <property type="match status" value="1"/>
</dbReference>
<dbReference type="PANTHER" id="PTHR18964:SF149">
    <property type="entry name" value="BIFUNCTIONAL UDP-N-ACETYLGLUCOSAMINE 2-EPIMERASE_N-ACETYLMANNOSAMINE KINASE"/>
    <property type="match status" value="1"/>
</dbReference>
<dbReference type="InterPro" id="IPR000600">
    <property type="entry name" value="ROK"/>
</dbReference>
<organism evidence="2 3">
    <name type="scientific">Treponema rectale</name>
    <dbReference type="NCBI Taxonomy" id="744512"/>
    <lineage>
        <taxon>Bacteria</taxon>
        <taxon>Pseudomonadati</taxon>
        <taxon>Spirochaetota</taxon>
        <taxon>Spirochaetia</taxon>
        <taxon>Spirochaetales</taxon>
        <taxon>Treponemataceae</taxon>
        <taxon>Treponema</taxon>
    </lineage>
</organism>
<dbReference type="InterPro" id="IPR043129">
    <property type="entry name" value="ATPase_NBD"/>
</dbReference>
<gene>
    <name evidence="2" type="ORF">DYE49_04420</name>
</gene>
<dbReference type="Gene3D" id="3.30.420.40">
    <property type="match status" value="2"/>
</dbReference>
<evidence type="ECO:0000313" key="3">
    <source>
        <dbReference type="Proteomes" id="UP000593591"/>
    </source>
</evidence>
<proteinExistence type="inferred from homology"/>
<evidence type="ECO:0000313" key="2">
    <source>
        <dbReference type="EMBL" id="QOS39748.1"/>
    </source>
</evidence>
<protein>
    <submittedName>
        <fullName evidence="2">ROK family protein</fullName>
    </submittedName>
</protein>
<dbReference type="Pfam" id="PF00480">
    <property type="entry name" value="ROK"/>
    <property type="match status" value="2"/>
</dbReference>